<evidence type="ECO:0008006" key="3">
    <source>
        <dbReference type="Google" id="ProtNLM"/>
    </source>
</evidence>
<dbReference type="InterPro" id="IPR036748">
    <property type="entry name" value="MTH938-like_sf"/>
</dbReference>
<dbReference type="PANTHER" id="PTHR21192:SF2">
    <property type="entry name" value="NADH DEHYDROGENASE [UBIQUINONE] 1 ALPHA SUBCOMPLEX ASSEMBLY FACTOR 3"/>
    <property type="match status" value="1"/>
</dbReference>
<reference evidence="1" key="1">
    <citation type="submission" date="2021-02" db="EMBL/GenBank/DDBJ databases">
        <authorList>
            <person name="Steward A R."/>
        </authorList>
    </citation>
    <scope>NUCLEOTIDE SEQUENCE</scope>
</reference>
<dbReference type="EMBL" id="CAJOBZ010000081">
    <property type="protein sequence ID" value="CAF4956863.1"/>
    <property type="molecule type" value="Genomic_DNA"/>
</dbReference>
<dbReference type="Proteomes" id="UP000663880">
    <property type="component" value="Unassembled WGS sequence"/>
</dbReference>
<name>A0A821Y8A9_9NEOP</name>
<dbReference type="InterPro" id="IPR007523">
    <property type="entry name" value="NDUFAF3/AAMDC"/>
</dbReference>
<evidence type="ECO:0000313" key="2">
    <source>
        <dbReference type="Proteomes" id="UP000663880"/>
    </source>
</evidence>
<dbReference type="OrthoDB" id="20681at2759"/>
<comment type="caution">
    <text evidence="1">The sequence shown here is derived from an EMBL/GenBank/DDBJ whole genome shotgun (WGS) entry which is preliminary data.</text>
</comment>
<keyword evidence="2" id="KW-1185">Reference proteome</keyword>
<protein>
    <recommendedName>
        <fullName evidence="3">NADH dehydrogenase [ubiquinone] 1 alpha subcomplex assembly factor 3</fullName>
    </recommendedName>
</protein>
<dbReference type="Pfam" id="PF04430">
    <property type="entry name" value="DUF498"/>
    <property type="match status" value="1"/>
</dbReference>
<evidence type="ECO:0000313" key="1">
    <source>
        <dbReference type="EMBL" id="CAF4956863.1"/>
    </source>
</evidence>
<dbReference type="Gene3D" id="3.40.1230.10">
    <property type="entry name" value="MTH938-like"/>
    <property type="match status" value="1"/>
</dbReference>
<gene>
    <name evidence="1" type="ORF">PMACD_LOCUS16322</name>
</gene>
<dbReference type="AlphaFoldDB" id="A0A821Y8A9"/>
<accession>A0A821Y8A9</accession>
<dbReference type="PANTHER" id="PTHR21192">
    <property type="entry name" value="NUCLEAR PROTEIN E3-3"/>
    <property type="match status" value="1"/>
</dbReference>
<dbReference type="GO" id="GO:0005743">
    <property type="term" value="C:mitochondrial inner membrane"/>
    <property type="evidence" value="ECO:0007669"/>
    <property type="project" value="TreeGrafter"/>
</dbReference>
<organism evidence="1 2">
    <name type="scientific">Pieris macdunnoughi</name>
    <dbReference type="NCBI Taxonomy" id="345717"/>
    <lineage>
        <taxon>Eukaryota</taxon>
        <taxon>Metazoa</taxon>
        <taxon>Ecdysozoa</taxon>
        <taxon>Arthropoda</taxon>
        <taxon>Hexapoda</taxon>
        <taxon>Insecta</taxon>
        <taxon>Pterygota</taxon>
        <taxon>Neoptera</taxon>
        <taxon>Endopterygota</taxon>
        <taxon>Lepidoptera</taxon>
        <taxon>Glossata</taxon>
        <taxon>Ditrysia</taxon>
        <taxon>Papilionoidea</taxon>
        <taxon>Pieridae</taxon>
        <taxon>Pierinae</taxon>
        <taxon>Pieris</taxon>
    </lineage>
</organism>
<sequence length="196" mass="22093">MLIQKVRPLFAAILRSSFQEDFKYLSRSSIVYHKAAYEGDGKTTVRIINQDPDLGLIIDSYGTFGFRLNNGLTVLGPMAIFPRTVLSWQIHSSNNITADSLTLFRLLEPKVDLVIIGLETKDRKVLNSVFQASREAKLNVEILPTEHACATFNFLNAESRSIAGALIPPLHIEVNEDDMLNSKLHYGNLYNRRDDL</sequence>
<dbReference type="GO" id="GO:0032981">
    <property type="term" value="P:mitochondrial respiratory chain complex I assembly"/>
    <property type="evidence" value="ECO:0007669"/>
    <property type="project" value="TreeGrafter"/>
</dbReference>
<dbReference type="SUPFAM" id="SSF64076">
    <property type="entry name" value="MTH938-like"/>
    <property type="match status" value="1"/>
</dbReference>
<proteinExistence type="predicted"/>